<comment type="caution">
    <text evidence="10">The sequence shown here is derived from an EMBL/GenBank/DDBJ whole genome shotgun (WGS) entry which is preliminary data.</text>
</comment>
<dbReference type="InterPro" id="IPR037066">
    <property type="entry name" value="Plug_dom_sf"/>
</dbReference>
<dbReference type="SUPFAM" id="SSF49464">
    <property type="entry name" value="Carboxypeptidase regulatory domain-like"/>
    <property type="match status" value="1"/>
</dbReference>
<dbReference type="Proteomes" id="UP000028703">
    <property type="component" value="Unassembled WGS sequence"/>
</dbReference>
<feature type="domain" description="TonB-dependent receptor plug" evidence="9">
    <location>
        <begin position="125"/>
        <end position="230"/>
    </location>
</feature>
<dbReference type="Gene3D" id="2.60.40.1120">
    <property type="entry name" value="Carboxypeptidase-like, regulatory domain"/>
    <property type="match status" value="1"/>
</dbReference>
<sequence>MYINAKLDQTMKKLLVFPVLCYCVPIMAQQMFTGSVIDETTRLPVMGATIAIQNSKTVTTTDRNGNFSLSTNDKKINLVILGRGYEEQVMVLELPLKEPLRIGLSEKVSQIDEVVLTTGYQKIPKERATGSFSSVSNSALNTQVSTNILDRLAATANGIVINKGTSQGGSQIMVRGLSTIQGPKSPLIVVDNFPYDGDISNIDPNIVESITVLKDAAASSIWGARAANGVIVITTKTAKYNQPVTVNFNTYLMTSPKPDFNYLKTMSSSDFIDVEQELFKKNFYNTDINSTSHPVLSPVVDLLNKEKKGLFSSEYVRNEIERLKTIDSRDQYRKYMYQPLENRQYSLSMAGGAPQFSWTSSLGYDDNTGNLGEKYERVNLRFQNTWQPLKNLTLNTGIFFTHSATQSGRSAYGSIIMKTNSVPYMEMADQYGNALAVSKSYEQGYKSALGNGKLLDWNYYPLTDWQHNSVKSKSSEIILNAGLNYKILKGLDVDIKYQYQRTAGLSNTLYDEESYFVRDYVNRFTVINSNGSLTYNVPKGAIMDKTNSQLLINNFRGQLNFNRGFGKHQISAILGSEVRDANSQSGNNRYYGYDHNNLSFGMVDLSKRFPIIAGGTGFIDNLNSLRESTNRFVSVYANAAYTFDNRYTISGSARRDASNLFGLKTNDQWNPFWSTGISWNVGNEKFYAVSWLPNLKLRGSYGFNGNINPAMVAVTTMALLGVSTYTQEQMARFDNYYNPQLRWETVRMINAGLDFATKNNRISGSVEYFQKKGENLFGQVPLDYTIGLSSLVWNVAGIAGKGVDVELKTININRSFRWLTTLNFSTYKDKVTKYYPSSTIARNFVLASVPISGIEGLPVYSMFGYQWAGLDPQTGDPRGYLNGEVSKDYAKIMGADVKDLQYFGSAIPTVYGSFTNTFAFKQLSLDVGITYKMGYYFRRPSINYTSLFREWNGHSDYEQRWQKPGDEAFTNVPSNQYQTNSNRDAFYAGSAALIEKGDHIRLQYINLGYEISKRQWRGLPLKSLQLYANVSNLGILWQESKSGIDPDFNLGSNTLKPPMTFTLGLKAKF</sequence>
<feature type="signal peptide" evidence="8">
    <location>
        <begin position="1"/>
        <end position="28"/>
    </location>
</feature>
<dbReference type="EMBL" id="JPRO01000014">
    <property type="protein sequence ID" value="KFF02048.1"/>
    <property type="molecule type" value="Genomic_DNA"/>
</dbReference>
<reference evidence="10 11" key="1">
    <citation type="submission" date="2014-07" db="EMBL/GenBank/DDBJ databases">
        <title>Genome of Chryseobacterium luteum DSM 18605.</title>
        <authorList>
            <person name="Stropko S.J."/>
            <person name="Pipes S.E."/>
            <person name="Newman J.D."/>
        </authorList>
    </citation>
    <scope>NUCLEOTIDE SEQUENCE [LARGE SCALE GENOMIC DNA]</scope>
    <source>
        <strain evidence="10 11">DSM 18605</strain>
    </source>
</reference>
<keyword evidence="4 7" id="KW-0812">Transmembrane</keyword>
<protein>
    <recommendedName>
        <fullName evidence="9">TonB-dependent receptor plug domain-containing protein</fullName>
    </recommendedName>
</protein>
<dbReference type="PROSITE" id="PS52016">
    <property type="entry name" value="TONB_DEPENDENT_REC_3"/>
    <property type="match status" value="1"/>
</dbReference>
<organism evidence="10 11">
    <name type="scientific">Chryseobacterium luteum</name>
    <dbReference type="NCBI Taxonomy" id="421531"/>
    <lineage>
        <taxon>Bacteria</taxon>
        <taxon>Pseudomonadati</taxon>
        <taxon>Bacteroidota</taxon>
        <taxon>Flavobacteriia</taxon>
        <taxon>Flavobacteriales</taxon>
        <taxon>Weeksellaceae</taxon>
        <taxon>Chryseobacterium group</taxon>
        <taxon>Chryseobacterium</taxon>
    </lineage>
</organism>
<evidence type="ECO:0000256" key="2">
    <source>
        <dbReference type="ARBA" id="ARBA00022448"/>
    </source>
</evidence>
<comment type="similarity">
    <text evidence="7">Belongs to the TonB-dependent receptor family.</text>
</comment>
<dbReference type="InterPro" id="IPR012910">
    <property type="entry name" value="Plug_dom"/>
</dbReference>
<dbReference type="Pfam" id="PF07715">
    <property type="entry name" value="Plug"/>
    <property type="match status" value="1"/>
</dbReference>
<dbReference type="GO" id="GO:0009279">
    <property type="term" value="C:cell outer membrane"/>
    <property type="evidence" value="ECO:0007669"/>
    <property type="project" value="UniProtKB-SubCell"/>
</dbReference>
<gene>
    <name evidence="10" type="ORF">IX38_16310</name>
</gene>
<dbReference type="Gene3D" id="2.40.170.20">
    <property type="entry name" value="TonB-dependent receptor, beta-barrel domain"/>
    <property type="match status" value="1"/>
</dbReference>
<keyword evidence="2 7" id="KW-0813">Transport</keyword>
<evidence type="ECO:0000256" key="8">
    <source>
        <dbReference type="SAM" id="SignalP"/>
    </source>
</evidence>
<dbReference type="SUPFAM" id="SSF56935">
    <property type="entry name" value="Porins"/>
    <property type="match status" value="1"/>
</dbReference>
<evidence type="ECO:0000313" key="10">
    <source>
        <dbReference type="EMBL" id="KFF02048.1"/>
    </source>
</evidence>
<evidence type="ECO:0000256" key="4">
    <source>
        <dbReference type="ARBA" id="ARBA00022692"/>
    </source>
</evidence>
<evidence type="ECO:0000313" key="11">
    <source>
        <dbReference type="Proteomes" id="UP000028703"/>
    </source>
</evidence>
<dbReference type="InterPro" id="IPR039426">
    <property type="entry name" value="TonB-dep_rcpt-like"/>
</dbReference>
<accession>A0A085ZC84</accession>
<comment type="subcellular location">
    <subcellularLocation>
        <location evidence="1 7">Cell outer membrane</location>
        <topology evidence="1 7">Multi-pass membrane protein</topology>
    </subcellularLocation>
</comment>
<dbReference type="eggNOG" id="COG4771">
    <property type="taxonomic scope" value="Bacteria"/>
</dbReference>
<feature type="chain" id="PRO_5001800763" description="TonB-dependent receptor plug domain-containing protein" evidence="8">
    <location>
        <begin position="29"/>
        <end position="1069"/>
    </location>
</feature>
<dbReference type="Pfam" id="PF13715">
    <property type="entry name" value="CarbopepD_reg_2"/>
    <property type="match status" value="1"/>
</dbReference>
<evidence type="ECO:0000256" key="1">
    <source>
        <dbReference type="ARBA" id="ARBA00004571"/>
    </source>
</evidence>
<dbReference type="AlphaFoldDB" id="A0A085ZC84"/>
<evidence type="ECO:0000256" key="5">
    <source>
        <dbReference type="ARBA" id="ARBA00023136"/>
    </source>
</evidence>
<evidence type="ECO:0000256" key="7">
    <source>
        <dbReference type="PROSITE-ProRule" id="PRU01360"/>
    </source>
</evidence>
<evidence type="ECO:0000256" key="6">
    <source>
        <dbReference type="ARBA" id="ARBA00023237"/>
    </source>
</evidence>
<keyword evidence="5 7" id="KW-0472">Membrane</keyword>
<dbReference type="InterPro" id="IPR023997">
    <property type="entry name" value="TonB-dep_OMP_SusC/RagA_CS"/>
</dbReference>
<evidence type="ECO:0000256" key="3">
    <source>
        <dbReference type="ARBA" id="ARBA00022452"/>
    </source>
</evidence>
<proteinExistence type="inferred from homology"/>
<dbReference type="InterPro" id="IPR036942">
    <property type="entry name" value="Beta-barrel_TonB_sf"/>
</dbReference>
<dbReference type="InterPro" id="IPR023996">
    <property type="entry name" value="TonB-dep_OMP_SusC/RagA"/>
</dbReference>
<dbReference type="NCBIfam" id="TIGR04057">
    <property type="entry name" value="SusC_RagA_signa"/>
    <property type="match status" value="1"/>
</dbReference>
<keyword evidence="11" id="KW-1185">Reference proteome</keyword>
<evidence type="ECO:0000259" key="9">
    <source>
        <dbReference type="Pfam" id="PF07715"/>
    </source>
</evidence>
<keyword evidence="3 7" id="KW-1134">Transmembrane beta strand</keyword>
<keyword evidence="8" id="KW-0732">Signal</keyword>
<name>A0A085ZC84_9FLAO</name>
<dbReference type="InterPro" id="IPR008969">
    <property type="entry name" value="CarboxyPept-like_regulatory"/>
</dbReference>
<dbReference type="Gene3D" id="2.170.130.10">
    <property type="entry name" value="TonB-dependent receptor, plug domain"/>
    <property type="match status" value="1"/>
</dbReference>
<dbReference type="STRING" id="421531.IX38_16310"/>
<keyword evidence="6 7" id="KW-0998">Cell outer membrane</keyword>
<dbReference type="NCBIfam" id="TIGR04056">
    <property type="entry name" value="OMP_RagA_SusC"/>
    <property type="match status" value="1"/>
</dbReference>